<organism evidence="1 2">
    <name type="scientific">Candidatus Ryanbacteria bacterium RIFCSPLOWO2_01_FULL_48_26</name>
    <dbReference type="NCBI Taxonomy" id="1802126"/>
    <lineage>
        <taxon>Bacteria</taxon>
        <taxon>Candidatus Ryaniibacteriota</taxon>
    </lineage>
</organism>
<evidence type="ECO:0000313" key="2">
    <source>
        <dbReference type="Proteomes" id="UP000179106"/>
    </source>
</evidence>
<comment type="caution">
    <text evidence="1">The sequence shown here is derived from an EMBL/GenBank/DDBJ whole genome shotgun (WGS) entry which is preliminary data.</text>
</comment>
<dbReference type="Proteomes" id="UP000179106">
    <property type="component" value="Unassembled WGS sequence"/>
</dbReference>
<protein>
    <recommendedName>
        <fullName evidence="3">DUF218 domain-containing protein</fullName>
    </recommendedName>
</protein>
<evidence type="ECO:0008006" key="3">
    <source>
        <dbReference type="Google" id="ProtNLM"/>
    </source>
</evidence>
<name>A0A1G2GTK0_9BACT</name>
<dbReference type="EMBL" id="MHNW01000024">
    <property type="protein sequence ID" value="OGZ53281.1"/>
    <property type="molecule type" value="Genomic_DNA"/>
</dbReference>
<evidence type="ECO:0000313" key="1">
    <source>
        <dbReference type="EMBL" id="OGZ53281.1"/>
    </source>
</evidence>
<dbReference type="AlphaFoldDB" id="A0A1G2GTK0"/>
<sequence>MADAIFVHGWGDLHDEMIELTARVYTESKAKFILLNGAKEYEIGAPGFEYWKEGLIKKHQIPPESVTGIGPASNTLIEAKGLKQFTEEKKISSIIIISVPQHIVRAFLTDLGVISQGQPNVRLYPKSLKKVDWAAPITVHNLSGANENTTRLGRLAAELVRILDYRKRMEGGDTNFIIASPKEGLAHLENET</sequence>
<dbReference type="STRING" id="1802126.A3B25_00200"/>
<accession>A0A1G2GTK0</accession>
<reference evidence="1 2" key="1">
    <citation type="journal article" date="2016" name="Nat. Commun.">
        <title>Thousands of microbial genomes shed light on interconnected biogeochemical processes in an aquifer system.</title>
        <authorList>
            <person name="Anantharaman K."/>
            <person name="Brown C.T."/>
            <person name="Hug L.A."/>
            <person name="Sharon I."/>
            <person name="Castelle C.J."/>
            <person name="Probst A.J."/>
            <person name="Thomas B.C."/>
            <person name="Singh A."/>
            <person name="Wilkins M.J."/>
            <person name="Karaoz U."/>
            <person name="Brodie E.L."/>
            <person name="Williams K.H."/>
            <person name="Hubbard S.S."/>
            <person name="Banfield J.F."/>
        </authorList>
    </citation>
    <scope>NUCLEOTIDE SEQUENCE [LARGE SCALE GENOMIC DNA]</scope>
</reference>
<gene>
    <name evidence="1" type="ORF">A3B25_00200</name>
</gene>
<proteinExistence type="predicted"/>